<keyword evidence="2" id="KW-1185">Reference proteome</keyword>
<proteinExistence type="predicted"/>
<dbReference type="InterPro" id="IPR051130">
    <property type="entry name" value="Mito_struct-func_regulator"/>
</dbReference>
<dbReference type="WBParaSite" id="ACRNAN_scaffold1537.g19919.t1">
    <property type="protein sequence ID" value="ACRNAN_scaffold1537.g19919.t1"/>
    <property type="gene ID" value="ACRNAN_scaffold1537.g19919"/>
</dbReference>
<reference evidence="3" key="1">
    <citation type="submission" date="2022-11" db="UniProtKB">
        <authorList>
            <consortium name="WormBaseParasite"/>
        </authorList>
    </citation>
    <scope>IDENTIFICATION</scope>
</reference>
<name>A0A914CYP8_9BILA</name>
<dbReference type="Proteomes" id="UP000887540">
    <property type="component" value="Unplaced"/>
</dbReference>
<protein>
    <submittedName>
        <fullName evidence="3">ABC1 atypical kinase-like domain-containing protein</fullName>
    </submittedName>
</protein>
<accession>A0A914CYP8</accession>
<dbReference type="GO" id="GO:0005743">
    <property type="term" value="C:mitochondrial inner membrane"/>
    <property type="evidence" value="ECO:0007669"/>
    <property type="project" value="TreeGrafter"/>
</dbReference>
<dbReference type="GO" id="GO:0055088">
    <property type="term" value="P:lipid homeostasis"/>
    <property type="evidence" value="ECO:0007669"/>
    <property type="project" value="TreeGrafter"/>
</dbReference>
<dbReference type="Pfam" id="PF03109">
    <property type="entry name" value="ABC1"/>
    <property type="match status" value="1"/>
</dbReference>
<sequence>MRKLHKVLAITAIGIGLPSLTYLHKNDYSLTNIGIARFARAGDMVIKTLADYKWSLYGLNPDSEEYREELSKAHQRGADRLLKLARSNGGIFIKMGQQLGTLQYLLPIEYTSTLSVLHSKAPESKLSDLEKVFNNSLGTKLEEVFVDFNTQPYGVASLAQVYSARLKSSGEKVAVKIQHPFVKSRTVIDLATIEVGL</sequence>
<evidence type="ECO:0000313" key="3">
    <source>
        <dbReference type="WBParaSite" id="ACRNAN_scaffold1537.g19919.t1"/>
    </source>
</evidence>
<dbReference type="PANTHER" id="PTHR43173">
    <property type="entry name" value="ABC1 FAMILY PROTEIN"/>
    <property type="match status" value="1"/>
</dbReference>
<dbReference type="GO" id="GO:0007005">
    <property type="term" value="P:mitochondrion organization"/>
    <property type="evidence" value="ECO:0007669"/>
    <property type="project" value="TreeGrafter"/>
</dbReference>
<dbReference type="InterPro" id="IPR004147">
    <property type="entry name" value="ABC1_dom"/>
</dbReference>
<evidence type="ECO:0000313" key="2">
    <source>
        <dbReference type="Proteomes" id="UP000887540"/>
    </source>
</evidence>
<feature type="domain" description="ABC1 atypical kinase-like" evidence="1">
    <location>
        <begin position="117"/>
        <end position="195"/>
    </location>
</feature>
<dbReference type="PANTHER" id="PTHR43173:SF19">
    <property type="entry name" value="AARF DOMAIN-CONTAINING PROTEIN KINASE 1"/>
    <property type="match status" value="1"/>
</dbReference>
<evidence type="ECO:0000259" key="1">
    <source>
        <dbReference type="Pfam" id="PF03109"/>
    </source>
</evidence>
<organism evidence="2 3">
    <name type="scientific">Acrobeloides nanus</name>
    <dbReference type="NCBI Taxonomy" id="290746"/>
    <lineage>
        <taxon>Eukaryota</taxon>
        <taxon>Metazoa</taxon>
        <taxon>Ecdysozoa</taxon>
        <taxon>Nematoda</taxon>
        <taxon>Chromadorea</taxon>
        <taxon>Rhabditida</taxon>
        <taxon>Tylenchina</taxon>
        <taxon>Cephalobomorpha</taxon>
        <taxon>Cephaloboidea</taxon>
        <taxon>Cephalobidae</taxon>
        <taxon>Acrobeloides</taxon>
    </lineage>
</organism>
<dbReference type="AlphaFoldDB" id="A0A914CYP8"/>